<comment type="similarity">
    <text evidence="3">Belongs to the bacterial microcompartments protein family.</text>
</comment>
<keyword evidence="4" id="KW-0175">Coiled coil</keyword>
<dbReference type="InterPro" id="IPR000249">
    <property type="entry name" value="BMC_dom"/>
</dbReference>
<dbReference type="Gene3D" id="3.30.70.1710">
    <property type="match status" value="1"/>
</dbReference>
<evidence type="ECO:0000256" key="3">
    <source>
        <dbReference type="PROSITE-ProRule" id="PRU01278"/>
    </source>
</evidence>
<sequence length="216" mass="23762">MNALGLVEVIGYVAAIEASDACLKSANVSLVSIDKVGSGIVTLTISGDVGAVKSAVESAEMAVNRIGTLRSTHVIPRINKEVADVLFKKENKKETKEEVNINSEVQEAVSTEISPLEEEQITINEDSSIKVNNEILEDKILENENNTDSLNQNELDQAVENENSADSNKEDLSKKSIKELKAYIKKLDSSVTNKELNSLKKEELIDLIYKLSREDR</sequence>
<accession>A0A1G9I364</accession>
<dbReference type="Pfam" id="PF00936">
    <property type="entry name" value="BMC"/>
    <property type="match status" value="1"/>
</dbReference>
<evidence type="ECO:0000256" key="4">
    <source>
        <dbReference type="SAM" id="Coils"/>
    </source>
</evidence>
<dbReference type="SMART" id="SM00877">
    <property type="entry name" value="BMC"/>
    <property type="match status" value="1"/>
</dbReference>
<evidence type="ECO:0000256" key="1">
    <source>
        <dbReference type="ARBA" id="ARBA00024322"/>
    </source>
</evidence>
<evidence type="ECO:0000313" key="6">
    <source>
        <dbReference type="EMBL" id="SDL19486.1"/>
    </source>
</evidence>
<reference evidence="6 7" key="1">
    <citation type="submission" date="2016-10" db="EMBL/GenBank/DDBJ databases">
        <authorList>
            <person name="de Groot N.N."/>
        </authorList>
    </citation>
    <scope>NUCLEOTIDE SEQUENCE [LARGE SCALE GENOMIC DNA]</scope>
    <source>
        <strain evidence="6 7">DSM 797</strain>
    </source>
</reference>
<dbReference type="InterPro" id="IPR044872">
    <property type="entry name" value="CcmK/CsoS1_BMC"/>
</dbReference>
<dbReference type="STRING" id="1121325.SAMN04515677_10182"/>
<dbReference type="PANTHER" id="PTHR33941:SF11">
    <property type="entry name" value="BACTERIAL MICROCOMPARTMENT SHELL PROTEIN PDUJ"/>
    <property type="match status" value="1"/>
</dbReference>
<dbReference type="InterPro" id="IPR037233">
    <property type="entry name" value="CcmK-like_sf"/>
</dbReference>
<gene>
    <name evidence="6" type="ORF">SAMN04515677_10182</name>
</gene>
<dbReference type="Proteomes" id="UP000199068">
    <property type="component" value="Unassembled WGS sequence"/>
</dbReference>
<dbReference type="EMBL" id="FNGW01000001">
    <property type="protein sequence ID" value="SDL19486.1"/>
    <property type="molecule type" value="Genomic_DNA"/>
</dbReference>
<dbReference type="AlphaFoldDB" id="A0A1G9I364"/>
<evidence type="ECO:0000313" key="7">
    <source>
        <dbReference type="Proteomes" id="UP000199068"/>
    </source>
</evidence>
<dbReference type="GO" id="GO:0031469">
    <property type="term" value="C:bacterial microcompartment"/>
    <property type="evidence" value="ECO:0007669"/>
    <property type="project" value="UniProtKB-SubCell"/>
</dbReference>
<dbReference type="SUPFAM" id="SSF143414">
    <property type="entry name" value="CcmK-like"/>
    <property type="match status" value="1"/>
</dbReference>
<evidence type="ECO:0000259" key="5">
    <source>
        <dbReference type="PROSITE" id="PS51930"/>
    </source>
</evidence>
<feature type="domain" description="BMC" evidence="5">
    <location>
        <begin position="3"/>
        <end position="87"/>
    </location>
</feature>
<proteinExistence type="inferred from homology"/>
<keyword evidence="7" id="KW-1185">Reference proteome</keyword>
<dbReference type="CDD" id="cd07045">
    <property type="entry name" value="BMC_CcmK_like"/>
    <property type="match status" value="1"/>
</dbReference>
<dbReference type="RefSeq" id="WP_092721770.1">
    <property type="nucleotide sequence ID" value="NZ_FNGW01000001.1"/>
</dbReference>
<feature type="coiled-coil region" evidence="4">
    <location>
        <begin position="133"/>
        <end position="175"/>
    </location>
</feature>
<dbReference type="InterPro" id="IPR050575">
    <property type="entry name" value="BMC_shell"/>
</dbReference>
<name>A0A1G9I364_9FIRM</name>
<organism evidence="6 7">
    <name type="scientific">Romboutsia lituseburensis DSM 797</name>
    <dbReference type="NCBI Taxonomy" id="1121325"/>
    <lineage>
        <taxon>Bacteria</taxon>
        <taxon>Bacillati</taxon>
        <taxon>Bacillota</taxon>
        <taxon>Clostridia</taxon>
        <taxon>Peptostreptococcales</taxon>
        <taxon>Peptostreptococcaceae</taxon>
        <taxon>Romboutsia</taxon>
    </lineage>
</organism>
<protein>
    <submittedName>
        <fullName evidence="6">Carboxysome shell and ethanolamine utilization microcompartment protein CcmL/EutN</fullName>
    </submittedName>
</protein>
<comment type="subcellular location">
    <subcellularLocation>
        <location evidence="1">Bacterial microcompartment</location>
    </subcellularLocation>
</comment>
<dbReference type="PANTHER" id="PTHR33941">
    <property type="entry name" value="PROPANEDIOL UTILIZATION PROTEIN PDUA"/>
    <property type="match status" value="1"/>
</dbReference>
<keyword evidence="2" id="KW-1283">Bacterial microcompartment</keyword>
<evidence type="ECO:0000256" key="2">
    <source>
        <dbReference type="ARBA" id="ARBA00024446"/>
    </source>
</evidence>
<dbReference type="PROSITE" id="PS51930">
    <property type="entry name" value="BMC_2"/>
    <property type="match status" value="1"/>
</dbReference>